<dbReference type="Gene3D" id="3.40.50.300">
    <property type="entry name" value="P-loop containing nucleotide triphosphate hydrolases"/>
    <property type="match status" value="1"/>
</dbReference>
<feature type="region of interest" description="Disordered" evidence="1">
    <location>
        <begin position="192"/>
        <end position="212"/>
    </location>
</feature>
<protein>
    <submittedName>
        <fullName evidence="3">Carbon-phosphorus lyase complex accessory protein</fullName>
    </submittedName>
</protein>
<evidence type="ECO:0000256" key="1">
    <source>
        <dbReference type="SAM" id="MobiDB-lite"/>
    </source>
</evidence>
<organism evidence="3 4">
    <name type="scientific">Helicobacter canis</name>
    <dbReference type="NCBI Taxonomy" id="29419"/>
    <lineage>
        <taxon>Bacteria</taxon>
        <taxon>Pseudomonadati</taxon>
        <taxon>Campylobacterota</taxon>
        <taxon>Epsilonproteobacteria</taxon>
        <taxon>Campylobacterales</taxon>
        <taxon>Helicobacteraceae</taxon>
        <taxon>Helicobacter</taxon>
    </lineage>
</organism>
<dbReference type="GO" id="GO:0016829">
    <property type="term" value="F:lyase activity"/>
    <property type="evidence" value="ECO:0007669"/>
    <property type="project" value="UniProtKB-KW"/>
</dbReference>
<reference evidence="3 4" key="1">
    <citation type="submission" date="2018-06" db="EMBL/GenBank/DDBJ databases">
        <authorList>
            <consortium name="Pathogen Informatics"/>
            <person name="Doyle S."/>
        </authorList>
    </citation>
    <scope>NUCLEOTIDE SEQUENCE [LARGE SCALE GENOMIC DNA]</scope>
    <source>
        <strain evidence="3 4">NCTC12410</strain>
    </source>
</reference>
<dbReference type="Proteomes" id="UP000254841">
    <property type="component" value="Unassembled WGS sequence"/>
</dbReference>
<name>A0A377J4N7_9HELI</name>
<dbReference type="InterPro" id="IPR036866">
    <property type="entry name" value="RibonucZ/Hydroxyglut_hydro"/>
</dbReference>
<dbReference type="PANTHER" id="PTHR42663">
    <property type="entry name" value="HYDROLASE C777.06C-RELATED-RELATED"/>
    <property type="match status" value="1"/>
</dbReference>
<accession>A0A377J4N7</accession>
<evidence type="ECO:0000259" key="2">
    <source>
        <dbReference type="Pfam" id="PF12706"/>
    </source>
</evidence>
<dbReference type="OrthoDB" id="9800940at2"/>
<dbReference type="RefSeq" id="WP_115011686.1">
    <property type="nucleotide sequence ID" value="NZ_UGHV01000001.1"/>
</dbReference>
<evidence type="ECO:0000313" key="4">
    <source>
        <dbReference type="Proteomes" id="UP000254841"/>
    </source>
</evidence>
<dbReference type="InterPro" id="IPR027417">
    <property type="entry name" value="P-loop_NTPase"/>
</dbReference>
<feature type="compositionally biased region" description="Polar residues" evidence="1">
    <location>
        <begin position="192"/>
        <end position="206"/>
    </location>
</feature>
<dbReference type="AlphaFoldDB" id="A0A377J4N7"/>
<dbReference type="InterPro" id="IPR001279">
    <property type="entry name" value="Metallo-B-lactamas"/>
</dbReference>
<dbReference type="Gene3D" id="3.60.15.10">
    <property type="entry name" value="Ribonuclease Z/Hydroxyacylglutathione hydrolase-like"/>
    <property type="match status" value="1"/>
</dbReference>
<dbReference type="Pfam" id="PF12706">
    <property type="entry name" value="Lactamase_B_2"/>
    <property type="match status" value="1"/>
</dbReference>
<gene>
    <name evidence="3" type="primary">phnP_1</name>
    <name evidence="3" type="ORF">NCTC12410_01283</name>
</gene>
<dbReference type="SUPFAM" id="SSF52540">
    <property type="entry name" value="P-loop containing nucleoside triphosphate hydrolases"/>
    <property type="match status" value="1"/>
</dbReference>
<dbReference type="EMBL" id="UGHV01000001">
    <property type="protein sequence ID" value="STO97452.1"/>
    <property type="molecule type" value="Genomic_DNA"/>
</dbReference>
<evidence type="ECO:0000313" key="3">
    <source>
        <dbReference type="EMBL" id="STO97452.1"/>
    </source>
</evidence>
<proteinExistence type="predicted"/>
<feature type="domain" description="Metallo-beta-lactamase" evidence="2">
    <location>
        <begin position="380"/>
        <end position="553"/>
    </location>
</feature>
<dbReference type="SUPFAM" id="SSF56281">
    <property type="entry name" value="Metallo-hydrolase/oxidoreductase"/>
    <property type="match status" value="1"/>
</dbReference>
<dbReference type="PANTHER" id="PTHR42663:SF6">
    <property type="entry name" value="HYDROLASE C777.06C-RELATED"/>
    <property type="match status" value="1"/>
</dbReference>
<keyword evidence="3" id="KW-0456">Lyase</keyword>
<sequence length="572" mass="64156">MHCILIVGASGAGKDSLLKAAKAYFTQCSEKKPKVHFIPRYIDRIPDQNEANFYIDTQSFEILQDFFISKWRANSHNYGIAKHCLHKDGINIISISRSAIKDFEAYCDNVSVIEVFVPLHILQHRLEQRGREDKAQIAKRLENAGKKTYAKNLYRFENVKPIEESAEEFICLVERIVDSGVGDSAYGLESRSGFTEQAENKTTASEKTADIENPTAIPRILEEEIQAECEKSTANKKVDSSDEAFLSSLRADLSAWQSIQKSTTALESTFDKSQNERAEIVFDKNAELQKVDSRIFHNTAIFAATESMDCHAVQAVLPMTEKPTPNINNPSKILHFLGSSDSGGIPVHNCNCGACEEYRKQGRQNLSTSAFLQTESSEYILLDCGIEATATLFDGAKIRAIFLTHFHADHALGLLRLRYSKQHIACYHPDDRQGFGDLFKHTKSITYQVLRPFTPIAIDSYTFTPIPLLHSKPTFGYFIQTPSENIAYLTDCAGLPQESLEFLQQKSIDICYIDAGAFVDSNGKKDSSNHLSHYEAAEIIKALAPKQARLIHISHTILESLRDIPLPFPYVL</sequence>